<sequence>MADNDAAKIHQQYQNNYFPDQQGSQKLARVSINAVQHVIVDAGRFFSDGIAQLIGRNKCDLHA</sequence>
<name>A0A645CJ25_9ZZZZ</name>
<gene>
    <name evidence="1" type="ORF">SDC9_123956</name>
</gene>
<organism evidence="1">
    <name type="scientific">bioreactor metagenome</name>
    <dbReference type="NCBI Taxonomy" id="1076179"/>
    <lineage>
        <taxon>unclassified sequences</taxon>
        <taxon>metagenomes</taxon>
        <taxon>ecological metagenomes</taxon>
    </lineage>
</organism>
<proteinExistence type="predicted"/>
<dbReference type="EMBL" id="VSSQ01027620">
    <property type="protein sequence ID" value="MPM76957.1"/>
    <property type="molecule type" value="Genomic_DNA"/>
</dbReference>
<dbReference type="AlphaFoldDB" id="A0A645CJ25"/>
<reference evidence="1" key="1">
    <citation type="submission" date="2019-08" db="EMBL/GenBank/DDBJ databases">
        <authorList>
            <person name="Kucharzyk K."/>
            <person name="Murdoch R.W."/>
            <person name="Higgins S."/>
            <person name="Loffler F."/>
        </authorList>
    </citation>
    <scope>NUCLEOTIDE SEQUENCE</scope>
</reference>
<protein>
    <submittedName>
        <fullName evidence="1">Uncharacterized protein</fullName>
    </submittedName>
</protein>
<comment type="caution">
    <text evidence="1">The sequence shown here is derived from an EMBL/GenBank/DDBJ whole genome shotgun (WGS) entry which is preliminary data.</text>
</comment>
<accession>A0A645CJ25</accession>
<evidence type="ECO:0000313" key="1">
    <source>
        <dbReference type="EMBL" id="MPM76957.1"/>
    </source>
</evidence>